<proteinExistence type="predicted"/>
<keyword evidence="3" id="KW-1185">Reference proteome</keyword>
<evidence type="ECO:0008006" key="4">
    <source>
        <dbReference type="Google" id="ProtNLM"/>
    </source>
</evidence>
<protein>
    <recommendedName>
        <fullName evidence="4">YggT family protein</fullName>
    </recommendedName>
</protein>
<accession>A0A0G3BM01</accession>
<dbReference type="RefSeq" id="WP_047194753.1">
    <property type="nucleotide sequence ID" value="NZ_CP011371.1"/>
</dbReference>
<dbReference type="Proteomes" id="UP000035352">
    <property type="component" value="Chromosome"/>
</dbReference>
<keyword evidence="1" id="KW-0472">Membrane</keyword>
<name>A0A0G3BM01_9BURK</name>
<evidence type="ECO:0000313" key="3">
    <source>
        <dbReference type="Proteomes" id="UP000035352"/>
    </source>
</evidence>
<dbReference type="KEGG" id="pbh:AAW51_2327"/>
<feature type="transmembrane region" description="Helical" evidence="1">
    <location>
        <begin position="68"/>
        <end position="88"/>
    </location>
</feature>
<keyword evidence="1" id="KW-1133">Transmembrane helix</keyword>
<keyword evidence="1" id="KW-0812">Transmembrane</keyword>
<dbReference type="EMBL" id="CP011371">
    <property type="protein sequence ID" value="AKJ29018.1"/>
    <property type="molecule type" value="Genomic_DNA"/>
</dbReference>
<dbReference type="STRING" id="413882.AAW51_2327"/>
<reference evidence="2 3" key="1">
    <citation type="submission" date="2015-05" db="EMBL/GenBank/DDBJ databases">
        <authorList>
            <person name="Tang B."/>
            <person name="Yu Y."/>
        </authorList>
    </citation>
    <scope>NUCLEOTIDE SEQUENCE [LARGE SCALE GENOMIC DNA]</scope>
    <source>
        <strain evidence="2 3">DSM 7029</strain>
    </source>
</reference>
<sequence length="98" mass="10623">MLLVVSAIKLVAEIALLSLAGQWLLGLLAGPHREANVFYQLLSVLTRPFVKLARLLSPRAVLDAHLPLVAFLLLVLTWVAATLAKVSLCVEIGVQLCR</sequence>
<gene>
    <name evidence="2" type="ORF">AAW51_2327</name>
</gene>
<feature type="transmembrane region" description="Helical" evidence="1">
    <location>
        <begin position="7"/>
        <end position="25"/>
    </location>
</feature>
<evidence type="ECO:0000256" key="1">
    <source>
        <dbReference type="SAM" id="Phobius"/>
    </source>
</evidence>
<evidence type="ECO:0000313" key="2">
    <source>
        <dbReference type="EMBL" id="AKJ29018.1"/>
    </source>
</evidence>
<dbReference type="AlphaFoldDB" id="A0A0G3BM01"/>
<dbReference type="OrthoDB" id="8563484at2"/>
<organism evidence="2 3">
    <name type="scientific">Caldimonas brevitalea</name>
    <dbReference type="NCBI Taxonomy" id="413882"/>
    <lineage>
        <taxon>Bacteria</taxon>
        <taxon>Pseudomonadati</taxon>
        <taxon>Pseudomonadota</taxon>
        <taxon>Betaproteobacteria</taxon>
        <taxon>Burkholderiales</taxon>
        <taxon>Sphaerotilaceae</taxon>
        <taxon>Caldimonas</taxon>
    </lineage>
</organism>